<sequence>MIHIPLIRANVIHGVISLLQQLDAPTESLLAEAKLPPSILHEPEALLPLKQILQFIENTALTEGVEHFGLLAGQKVQIANLGALGRLLCHSLTLYDAVNTLIRLVPSYNSGDRIWLNEQGENVWLCRRFINKFETDYPQAIHYSLMLLIRLIQLGAGSCWMPREIHLTTAPSWGLTKIELFANTKILFDRDETAIVVPKNLLSLPLQNFDKYDEQQRNQDYVTLYSSARSTNFPTLIRQIIGIELKHGYPKIQSTAETLGISVRSFQRQLNKCNLTYSHLVEQVRFERATQLLRDPTNKVTDIAAKIGYKDVGNFTRAFKRWAGVSPRHHIPHFKK</sequence>
<keyword evidence="3" id="KW-0804">Transcription</keyword>
<evidence type="ECO:0000313" key="5">
    <source>
        <dbReference type="EMBL" id="OKH39774.1"/>
    </source>
</evidence>
<evidence type="ECO:0000256" key="1">
    <source>
        <dbReference type="ARBA" id="ARBA00023015"/>
    </source>
</evidence>
<dbReference type="GO" id="GO:0000976">
    <property type="term" value="F:transcription cis-regulatory region binding"/>
    <property type="evidence" value="ECO:0007669"/>
    <property type="project" value="TreeGrafter"/>
</dbReference>
<dbReference type="OrthoDB" id="5582699at2"/>
<evidence type="ECO:0000256" key="2">
    <source>
        <dbReference type="ARBA" id="ARBA00023125"/>
    </source>
</evidence>
<dbReference type="GO" id="GO:0005829">
    <property type="term" value="C:cytosol"/>
    <property type="evidence" value="ECO:0007669"/>
    <property type="project" value="TreeGrafter"/>
</dbReference>
<dbReference type="SUPFAM" id="SSF46689">
    <property type="entry name" value="Homeodomain-like"/>
    <property type="match status" value="1"/>
</dbReference>
<keyword evidence="1" id="KW-0805">Transcription regulation</keyword>
<dbReference type="RefSeq" id="WP_073592496.1">
    <property type="nucleotide sequence ID" value="NZ_MRCE01000004.1"/>
</dbReference>
<dbReference type="Gene3D" id="1.10.10.60">
    <property type="entry name" value="Homeodomain-like"/>
    <property type="match status" value="1"/>
</dbReference>
<dbReference type="STRING" id="454136.NIES2119_05885"/>
<gene>
    <name evidence="5" type="ORF">NIES2119_05885</name>
</gene>
<comment type="caution">
    <text evidence="5">The sequence shown here is derived from an EMBL/GenBank/DDBJ whole genome shotgun (WGS) entry which is preliminary data.</text>
</comment>
<dbReference type="InterPro" id="IPR018060">
    <property type="entry name" value="HTH_AraC"/>
</dbReference>
<dbReference type="PANTHER" id="PTHR47894">
    <property type="entry name" value="HTH-TYPE TRANSCRIPTIONAL REGULATOR GADX"/>
    <property type="match status" value="1"/>
</dbReference>
<dbReference type="InterPro" id="IPR032687">
    <property type="entry name" value="AraC-type_N"/>
</dbReference>
<reference evidence="5 6" key="1">
    <citation type="submission" date="2016-11" db="EMBL/GenBank/DDBJ databases">
        <title>Draft Genome Sequences of Nine Cyanobacterial Strains from Diverse Habitats.</title>
        <authorList>
            <person name="Zhu T."/>
            <person name="Hou S."/>
            <person name="Lu X."/>
            <person name="Hess W.R."/>
        </authorList>
    </citation>
    <scope>NUCLEOTIDE SEQUENCE [LARGE SCALE GENOMIC DNA]</scope>
    <source>
        <strain evidence="5 6">IAM M-71</strain>
    </source>
</reference>
<dbReference type="Proteomes" id="UP000185860">
    <property type="component" value="Unassembled WGS sequence"/>
</dbReference>
<dbReference type="PANTHER" id="PTHR47894:SF4">
    <property type="entry name" value="HTH-TYPE TRANSCRIPTIONAL REGULATOR GADX"/>
    <property type="match status" value="1"/>
</dbReference>
<name>A0A1U7IQS7_9CYAN</name>
<keyword evidence="2" id="KW-0238">DNA-binding</keyword>
<dbReference type="AlphaFoldDB" id="A0A1U7IQS7"/>
<protein>
    <recommendedName>
        <fullName evidence="4">HTH araC/xylS-type domain-containing protein</fullName>
    </recommendedName>
</protein>
<dbReference type="InterPro" id="IPR009057">
    <property type="entry name" value="Homeodomain-like_sf"/>
</dbReference>
<dbReference type="Pfam" id="PF12833">
    <property type="entry name" value="HTH_18"/>
    <property type="match status" value="1"/>
</dbReference>
<evidence type="ECO:0000313" key="6">
    <source>
        <dbReference type="Proteomes" id="UP000185860"/>
    </source>
</evidence>
<feature type="domain" description="HTH araC/xylS-type" evidence="4">
    <location>
        <begin position="235"/>
        <end position="333"/>
    </location>
</feature>
<dbReference type="Pfam" id="PF12625">
    <property type="entry name" value="Arabinose_bd"/>
    <property type="match status" value="1"/>
</dbReference>
<accession>A0A1U7IQS7</accession>
<evidence type="ECO:0000259" key="4">
    <source>
        <dbReference type="PROSITE" id="PS01124"/>
    </source>
</evidence>
<dbReference type="EMBL" id="MRCE01000004">
    <property type="protein sequence ID" value="OKH39774.1"/>
    <property type="molecule type" value="Genomic_DNA"/>
</dbReference>
<dbReference type="PRINTS" id="PR00032">
    <property type="entry name" value="HTHARAC"/>
</dbReference>
<organism evidence="5 6">
    <name type="scientific">[Phormidium ambiguum] IAM M-71</name>
    <dbReference type="NCBI Taxonomy" id="454136"/>
    <lineage>
        <taxon>Bacteria</taxon>
        <taxon>Bacillati</taxon>
        <taxon>Cyanobacteriota</taxon>
        <taxon>Cyanophyceae</taxon>
        <taxon>Oscillatoriophycideae</taxon>
        <taxon>Aerosakkonematales</taxon>
        <taxon>Aerosakkonemataceae</taxon>
        <taxon>Floridanema</taxon>
    </lineage>
</organism>
<dbReference type="InterPro" id="IPR020449">
    <property type="entry name" value="Tscrpt_reg_AraC-type_HTH"/>
</dbReference>
<dbReference type="GO" id="GO:0003700">
    <property type="term" value="F:DNA-binding transcription factor activity"/>
    <property type="evidence" value="ECO:0007669"/>
    <property type="project" value="InterPro"/>
</dbReference>
<proteinExistence type="predicted"/>
<evidence type="ECO:0000256" key="3">
    <source>
        <dbReference type="ARBA" id="ARBA00023163"/>
    </source>
</evidence>
<dbReference type="SMART" id="SM00342">
    <property type="entry name" value="HTH_ARAC"/>
    <property type="match status" value="1"/>
</dbReference>
<dbReference type="PROSITE" id="PS01124">
    <property type="entry name" value="HTH_ARAC_FAMILY_2"/>
    <property type="match status" value="1"/>
</dbReference>